<evidence type="ECO:0000256" key="1">
    <source>
        <dbReference type="SAM" id="Phobius"/>
    </source>
</evidence>
<dbReference type="InParanoid" id="M3XSQ5"/>
<organism evidence="2">
    <name type="scientific">Mustela putorius furo</name>
    <name type="common">European domestic ferret</name>
    <name type="synonym">Mustela furo</name>
    <dbReference type="NCBI Taxonomy" id="9669"/>
    <lineage>
        <taxon>Eukaryota</taxon>
        <taxon>Metazoa</taxon>
        <taxon>Chordata</taxon>
        <taxon>Craniata</taxon>
        <taxon>Vertebrata</taxon>
        <taxon>Euteleostomi</taxon>
        <taxon>Mammalia</taxon>
        <taxon>Eutheria</taxon>
        <taxon>Laurasiatheria</taxon>
        <taxon>Carnivora</taxon>
        <taxon>Caniformia</taxon>
        <taxon>Musteloidea</taxon>
        <taxon>Mustelidae</taxon>
        <taxon>Mustelinae</taxon>
        <taxon>Mustela</taxon>
    </lineage>
</organism>
<protein>
    <submittedName>
        <fullName evidence="2">Uncharacterized protein</fullName>
    </submittedName>
</protein>
<reference evidence="2" key="1">
    <citation type="submission" date="2024-06" db="UniProtKB">
        <authorList>
            <consortium name="Ensembl"/>
        </authorList>
    </citation>
    <scope>IDENTIFICATION</scope>
</reference>
<keyword evidence="1" id="KW-1133">Transmembrane helix</keyword>
<dbReference type="AlphaFoldDB" id="M3XSQ5"/>
<accession>M3XSQ5</accession>
<keyword evidence="1" id="KW-0472">Membrane</keyword>
<sequence>MLMRDNDLWFFFFFFFCRFFFFCFCFCFCLLFIFVVVVVCFIEEKVSKRNVFKCYQLPSLDLEEMKTHSILFQFYI</sequence>
<dbReference type="Ensembl" id="ENSMPUT00000002148.1">
    <property type="protein sequence ID" value="ENSMPUP00000002105.1"/>
    <property type="gene ID" value="ENSMPUG00000002126.1"/>
</dbReference>
<keyword evidence="1" id="KW-0812">Transmembrane</keyword>
<proteinExistence type="predicted"/>
<evidence type="ECO:0000313" key="2">
    <source>
        <dbReference type="Ensembl" id="ENSMPUP00000002105.1"/>
    </source>
</evidence>
<dbReference type="EMBL" id="AEYP01040655">
    <property type="status" value="NOT_ANNOTATED_CDS"/>
    <property type="molecule type" value="Genomic_DNA"/>
</dbReference>
<name>M3XSQ5_MUSPF</name>
<feature type="transmembrane region" description="Helical" evidence="1">
    <location>
        <begin position="12"/>
        <end position="42"/>
    </location>
</feature>
<dbReference type="HOGENOM" id="CLU_2653887_0_0_1"/>